<evidence type="ECO:0000313" key="1">
    <source>
        <dbReference type="EMBL" id="JAS01420.1"/>
    </source>
</evidence>
<protein>
    <submittedName>
        <fullName evidence="1">Hig1 domain family member mitochondrial-like protein</fullName>
    </submittedName>
</protein>
<accession>A0A170ZXA0</accession>
<reference evidence="1" key="2">
    <citation type="journal article" date="2017" name="J. Med. Entomol.">
        <title>Transcriptome Analysis of the Triatoma infestans (Hemiptera: Reduviidae) Integument.</title>
        <authorList>
            <person name="Calderon-Fernandez G.M."/>
            <person name="Moriconi D.E."/>
            <person name="Dulbecco A.B."/>
            <person name="Juarez M.P."/>
        </authorList>
    </citation>
    <scope>NUCLEOTIDE SEQUENCE</scope>
    <source>
        <strain evidence="1">Int1</strain>
        <tissue evidence="1">Integument</tissue>
    </source>
</reference>
<organism evidence="1">
    <name type="scientific">Triatoma infestans</name>
    <name type="common">Assassin bug</name>
    <dbReference type="NCBI Taxonomy" id="30076"/>
    <lineage>
        <taxon>Eukaryota</taxon>
        <taxon>Metazoa</taxon>
        <taxon>Ecdysozoa</taxon>
        <taxon>Arthropoda</taxon>
        <taxon>Hexapoda</taxon>
        <taxon>Insecta</taxon>
        <taxon>Pterygota</taxon>
        <taxon>Neoptera</taxon>
        <taxon>Paraneoptera</taxon>
        <taxon>Hemiptera</taxon>
        <taxon>Heteroptera</taxon>
        <taxon>Panheteroptera</taxon>
        <taxon>Cimicomorpha</taxon>
        <taxon>Reduviidae</taxon>
        <taxon>Triatominae</taxon>
        <taxon>Triatoma</taxon>
    </lineage>
</organism>
<sequence>MRGCSDQELLHSCNART</sequence>
<proteinExistence type="predicted"/>
<name>A0A170ZXA0_TRIIF</name>
<dbReference type="EMBL" id="GEMB01001747">
    <property type="protein sequence ID" value="JAS01420.1"/>
    <property type="molecule type" value="Transcribed_RNA"/>
</dbReference>
<dbReference type="AlphaFoldDB" id="A0A170ZXA0"/>
<reference evidence="1" key="1">
    <citation type="submission" date="2016-04" db="EMBL/GenBank/DDBJ databases">
        <authorList>
            <person name="Calderon-Fernandez G.M.Sr."/>
        </authorList>
    </citation>
    <scope>NUCLEOTIDE SEQUENCE</scope>
    <source>
        <strain evidence="1">Int1</strain>
        <tissue evidence="1">Integument</tissue>
    </source>
</reference>